<keyword evidence="3" id="KW-1185">Reference proteome</keyword>
<dbReference type="InterPro" id="IPR019734">
    <property type="entry name" value="TPR_rpt"/>
</dbReference>
<organism evidence="2 3">
    <name type="scientific">Devosia rhodophyticola</name>
    <dbReference type="NCBI Taxonomy" id="3026423"/>
    <lineage>
        <taxon>Bacteria</taxon>
        <taxon>Pseudomonadati</taxon>
        <taxon>Pseudomonadota</taxon>
        <taxon>Alphaproteobacteria</taxon>
        <taxon>Hyphomicrobiales</taxon>
        <taxon>Devosiaceae</taxon>
        <taxon>Devosia</taxon>
    </lineage>
</organism>
<keyword evidence="1" id="KW-0802">TPR repeat</keyword>
<dbReference type="Proteomes" id="UP001222118">
    <property type="component" value="Chromosome"/>
</dbReference>
<proteinExistence type="predicted"/>
<name>A0ABY7YW62_9HYPH</name>
<dbReference type="Gene3D" id="1.25.40.10">
    <property type="entry name" value="Tetratricopeptide repeat domain"/>
    <property type="match status" value="1"/>
</dbReference>
<gene>
    <name evidence="2" type="ORF">PSQ90_14240</name>
</gene>
<feature type="repeat" description="TPR" evidence="1">
    <location>
        <begin position="801"/>
        <end position="834"/>
    </location>
</feature>
<evidence type="ECO:0008006" key="4">
    <source>
        <dbReference type="Google" id="ProtNLM"/>
    </source>
</evidence>
<protein>
    <recommendedName>
        <fullName evidence="4">Tetratricopeptide repeat protein</fullName>
    </recommendedName>
</protein>
<sequence length="1124" mass="122423">MKTALQVGWKRARLALIVSVVTMAGALVCAAPGWAQDRGQLSVSAENGFGRMIVSFRSRTDLPAYKISNENGVLSVTFDEAADVILPDVGGLLSDYVTAARADSDKKGIRFGLRAAFEVSHTEADNQLYIDLLPSDWQGAPPTLPQDVQDRVASNAKASAKQADRKRKAEVVRQKNPQVTVRVGTNPTFMRLQFDWSLDTKADFSFKQKIGVLDFEWPVAVDVAELASSLPPEIVDVKNNVTEDGSDVMLKFAAGVEPRFYEESPRSYTIDVDLPHAGLPPITAQALVDKSAPADDAEALADISGAGGQERLKSDLGVLYPDTAPATIQPYVSMVGTTLRVVFPFEQDTAAAVFRRGNTVWTVIDTASAIEAPKDMKALSAVARDYSVISGGDTQVVRIDLGQDRLATLGSEGRAWVLSLGDMVLTPTEPIDLKRQRTAEGGYEMVADVERPARVHQFVDPVVGDKLEVVTAYPPARGMLRDQKYVDFTALRTVHGLAIKPQHDGVDIQVENKLAIISTEGGLTLSSADQQRALRTSFDATNRFSFIDLDKLLASDPAQYEQQYDDLTASAASAKGSARDAARLDLAQYQLANGFAYEALGVLSVIGDKPEGSEDLVQKVRLTTAIADTVVNRSSDALAILNSARLANEGDALLWRTIARADSGDYRGALEDGLASEDVARSYPAWAKKRFTFAAIRAAVETDDIATAQRLLDSIDTAELNVDEVSQLHLLMGRTDELKGQDAEAIDNYGQVIAADIRPTRAEAIYRTMLLLDKQGNLNLEKATATLSAEAMLWRGNALEASMQQLLAKLYFRRDDYRSGFETVKQAVSVYPESREINALRDQAQQIFVDLFLNGQAEALAPVDALSLFYDFRELTPPGARGDEMIRNLARRLVKIDLLPQAAQLLDYQLSNRLKGAAKAQVAADLAIIYLADRKPQDALRVLGSTRMPDLSEALTRQRRVLEARSMIDGGRDELALDLLKSMQGRDVDQLRVDAHWRAKRYGDAAELLETMYAPNDQPLSQPARMNVIKAAVGYVLAGDRLGQSRLRAKFAEAMVTAPEWPMFDYVTGTITTDSLEFKKVASAVSGLDGLSSFLAAYRETYGTDGAMVPPQAARAETKVAGAG</sequence>
<dbReference type="RefSeq" id="WP_282210946.1">
    <property type="nucleotide sequence ID" value="NZ_CP118247.1"/>
</dbReference>
<evidence type="ECO:0000313" key="3">
    <source>
        <dbReference type="Proteomes" id="UP001222118"/>
    </source>
</evidence>
<dbReference type="EMBL" id="CP118247">
    <property type="protein sequence ID" value="WDR05427.1"/>
    <property type="molecule type" value="Genomic_DNA"/>
</dbReference>
<evidence type="ECO:0000313" key="2">
    <source>
        <dbReference type="EMBL" id="WDR05427.1"/>
    </source>
</evidence>
<dbReference type="InterPro" id="IPR011990">
    <property type="entry name" value="TPR-like_helical_dom_sf"/>
</dbReference>
<dbReference type="PROSITE" id="PS50005">
    <property type="entry name" value="TPR"/>
    <property type="match status" value="1"/>
</dbReference>
<evidence type="ECO:0000256" key="1">
    <source>
        <dbReference type="PROSITE-ProRule" id="PRU00339"/>
    </source>
</evidence>
<reference evidence="2 3" key="1">
    <citation type="submission" date="2023-02" db="EMBL/GenBank/DDBJ databases">
        <title>Devosia chondri sp. nov., isolated from the phycosphere of marine algae.</title>
        <authorList>
            <person name="Kim J.M."/>
            <person name="Lee J.K."/>
            <person name="Choi B.J."/>
            <person name="Bayburt H."/>
            <person name="Jeon C.O."/>
        </authorList>
    </citation>
    <scope>NUCLEOTIDE SEQUENCE [LARGE SCALE GENOMIC DNA]</scope>
    <source>
        <strain evidence="2 3">G2-5</strain>
    </source>
</reference>
<accession>A0ABY7YW62</accession>